<dbReference type="Gene3D" id="3.40.50.300">
    <property type="entry name" value="P-loop containing nucleotide triphosphate hydrolases"/>
    <property type="match status" value="1"/>
</dbReference>
<reference evidence="1 2" key="1">
    <citation type="journal article" date="2015" name="Stand. Genomic Sci.">
        <title>Genomic Encyclopedia of Bacterial and Archaeal Type Strains, Phase III: the genomes of soil and plant-associated and newly described type strains.</title>
        <authorList>
            <person name="Whitman W.B."/>
            <person name="Woyke T."/>
            <person name="Klenk H.P."/>
            <person name="Zhou Y."/>
            <person name="Lilburn T.G."/>
            <person name="Beck B.J."/>
            <person name="De Vos P."/>
            <person name="Vandamme P."/>
            <person name="Eisen J.A."/>
            <person name="Garrity G."/>
            <person name="Hugenholtz P."/>
            <person name="Kyrpides N.C."/>
        </authorList>
    </citation>
    <scope>NUCLEOTIDE SEQUENCE [LARGE SCALE GENOMIC DNA]</scope>
    <source>
        <strain evidence="1 2">CGMCC 1.7748</strain>
    </source>
</reference>
<name>A0A562KI04_SPHWJ</name>
<comment type="caution">
    <text evidence="1">The sequence shown here is derived from an EMBL/GenBank/DDBJ whole genome shotgun (WGS) entry which is preliminary data.</text>
</comment>
<dbReference type="EMBL" id="VLKK01000004">
    <property type="protein sequence ID" value="TWH94997.1"/>
    <property type="molecule type" value="Genomic_DNA"/>
</dbReference>
<proteinExistence type="predicted"/>
<dbReference type="GO" id="GO:0016301">
    <property type="term" value="F:kinase activity"/>
    <property type="evidence" value="ECO:0007669"/>
    <property type="project" value="UniProtKB-KW"/>
</dbReference>
<dbReference type="RefSeq" id="WP_021245661.1">
    <property type="nucleotide sequence ID" value="NZ_JACIIY010000002.1"/>
</dbReference>
<dbReference type="Proteomes" id="UP000316624">
    <property type="component" value="Unassembled WGS sequence"/>
</dbReference>
<keyword evidence="1" id="KW-0418">Kinase</keyword>
<sequence>MTPPSDGPALDAVAEMLARDLAGAPGGLFVLGLCGAQGSGKSTLAAALKERMERSGAASAVLSIDDLYLRRAERAELARTVHPLLRTRGVPGTHDVALGLEAIAALERGEAAALPRFDKAADDRADEADWSRAAAGTRLLILEGWCVGARPQAEAALTEPVNALERADDADGVWRGFANAALGGAYQRLFARLDRLVLLAAPGFEVVRRWRTQQEEALRARVGANGAGVMTDAQIARFIQHYERLTRHILTEMPDRADLTIRLGEDRAVRGIRALD</sequence>
<dbReference type="InterPro" id="IPR027417">
    <property type="entry name" value="P-loop_NTPase"/>
</dbReference>
<keyword evidence="1" id="KW-0808">Transferase</keyword>
<protein>
    <submittedName>
        <fullName evidence="1">D-glycerate 3-kinase</fullName>
    </submittedName>
</protein>
<dbReference type="SUPFAM" id="SSF52540">
    <property type="entry name" value="P-loop containing nucleoside triphosphate hydrolases"/>
    <property type="match status" value="1"/>
</dbReference>
<evidence type="ECO:0000313" key="1">
    <source>
        <dbReference type="EMBL" id="TWH94997.1"/>
    </source>
</evidence>
<dbReference type="AlphaFoldDB" id="A0A562KI04"/>
<accession>A0A562KI04</accession>
<organism evidence="1 2">
    <name type="scientific">Sphingobium wenxiniae (strain DSM 21828 / CGMCC 1.7748 / JZ-1)</name>
    <dbReference type="NCBI Taxonomy" id="595605"/>
    <lineage>
        <taxon>Bacteria</taxon>
        <taxon>Pseudomonadati</taxon>
        <taxon>Pseudomonadota</taxon>
        <taxon>Alphaproteobacteria</taxon>
        <taxon>Sphingomonadales</taxon>
        <taxon>Sphingomonadaceae</taxon>
        <taxon>Sphingobium</taxon>
    </lineage>
</organism>
<evidence type="ECO:0000313" key="2">
    <source>
        <dbReference type="Proteomes" id="UP000316624"/>
    </source>
</evidence>
<dbReference type="Pfam" id="PF03308">
    <property type="entry name" value="MeaB"/>
    <property type="match status" value="1"/>
</dbReference>
<keyword evidence="2" id="KW-1185">Reference proteome</keyword>
<gene>
    <name evidence="1" type="ORF">IQ35_01248</name>
</gene>